<keyword evidence="1" id="KW-0812">Transmembrane</keyword>
<evidence type="ECO:0000313" key="3">
    <source>
        <dbReference type="Proteomes" id="UP000800040"/>
    </source>
</evidence>
<proteinExistence type="predicted"/>
<keyword evidence="3" id="KW-1185">Reference proteome</keyword>
<gene>
    <name evidence="2" type="ORF">BDW02DRAFT_484764</name>
</gene>
<evidence type="ECO:0000256" key="1">
    <source>
        <dbReference type="SAM" id="Phobius"/>
    </source>
</evidence>
<name>A0A6A5K7Q2_9PLEO</name>
<accession>A0A6A5K7Q2</accession>
<feature type="transmembrane region" description="Helical" evidence="1">
    <location>
        <begin position="301"/>
        <end position="319"/>
    </location>
</feature>
<protein>
    <submittedName>
        <fullName evidence="2">Uncharacterized protein</fullName>
    </submittedName>
</protein>
<keyword evidence="1" id="KW-1133">Transmembrane helix</keyword>
<reference evidence="2" key="1">
    <citation type="submission" date="2020-01" db="EMBL/GenBank/DDBJ databases">
        <authorList>
            <consortium name="DOE Joint Genome Institute"/>
            <person name="Haridas S."/>
            <person name="Albert R."/>
            <person name="Binder M."/>
            <person name="Bloem J."/>
            <person name="Labutti K."/>
            <person name="Salamov A."/>
            <person name="Andreopoulos B."/>
            <person name="Baker S.E."/>
            <person name="Barry K."/>
            <person name="Bills G."/>
            <person name="Bluhm B.H."/>
            <person name="Cannon C."/>
            <person name="Castanera R."/>
            <person name="Culley D.E."/>
            <person name="Daum C."/>
            <person name="Ezra D."/>
            <person name="Gonzalez J.B."/>
            <person name="Henrissat B."/>
            <person name="Kuo A."/>
            <person name="Liang C."/>
            <person name="Lipzen A."/>
            <person name="Lutzoni F."/>
            <person name="Magnuson J."/>
            <person name="Mondo S."/>
            <person name="Nolan M."/>
            <person name="Ohm R."/>
            <person name="Pangilinan J."/>
            <person name="Park H.-J."/>
            <person name="Ramirez L."/>
            <person name="Alfaro M."/>
            <person name="Sun H."/>
            <person name="Tritt A."/>
            <person name="Yoshinaga Y."/>
            <person name="Zwiers L.-H."/>
            <person name="Turgeon B.G."/>
            <person name="Goodwin S.B."/>
            <person name="Spatafora J.W."/>
            <person name="Crous P.W."/>
            <person name="Grigoriev I.V."/>
        </authorList>
    </citation>
    <scope>NUCLEOTIDE SEQUENCE</scope>
    <source>
        <strain evidence="2">P77</strain>
    </source>
</reference>
<keyword evidence="1" id="KW-0472">Membrane</keyword>
<feature type="non-terminal residue" evidence="2">
    <location>
        <position position="330"/>
    </location>
</feature>
<evidence type="ECO:0000313" key="2">
    <source>
        <dbReference type="EMBL" id="KAF1832330.1"/>
    </source>
</evidence>
<dbReference type="Proteomes" id="UP000800040">
    <property type="component" value="Unassembled WGS sequence"/>
</dbReference>
<feature type="transmembrane region" description="Helical" evidence="1">
    <location>
        <begin position="223"/>
        <end position="248"/>
    </location>
</feature>
<dbReference type="OrthoDB" id="4586224at2759"/>
<organism evidence="2 3">
    <name type="scientific">Decorospora gaudefroyi</name>
    <dbReference type="NCBI Taxonomy" id="184978"/>
    <lineage>
        <taxon>Eukaryota</taxon>
        <taxon>Fungi</taxon>
        <taxon>Dikarya</taxon>
        <taxon>Ascomycota</taxon>
        <taxon>Pezizomycotina</taxon>
        <taxon>Dothideomycetes</taxon>
        <taxon>Pleosporomycetidae</taxon>
        <taxon>Pleosporales</taxon>
        <taxon>Pleosporineae</taxon>
        <taxon>Pleosporaceae</taxon>
        <taxon>Decorospora</taxon>
    </lineage>
</organism>
<feature type="transmembrane region" description="Helical" evidence="1">
    <location>
        <begin position="38"/>
        <end position="55"/>
    </location>
</feature>
<feature type="non-terminal residue" evidence="2">
    <location>
        <position position="1"/>
    </location>
</feature>
<feature type="transmembrane region" description="Helical" evidence="1">
    <location>
        <begin position="7"/>
        <end position="26"/>
    </location>
</feature>
<sequence>LDLDKLFSLWTLALAPLIAHIVAGAPEPAYLSSKPPSWVDYVVFWNPTSIIWRYFTIFDRRLRAKTWNREILASTNALFWTTNGWDGSENMIMEARKHCLRLPPKSHAALLSKSFVNTVIVTLQGVLAVYQLTSLDEFNINLNLGTVFLPIALLGLVRLPSALWITDDFAYTCYDCDTNSINGPASQKATANEAGYYELTTVPVSDDDTSYAQFRPRTSIHGCIARAVFLIPVLAMATLAVFWVYYVFYAFSMSMSGTGFFSLMLWLTFSLGSTAIFLLNIARARDITTVVPGVSSVWYRLYTAALFLLMLGLFIAASMETRETRCGKFT</sequence>
<feature type="transmembrane region" description="Helical" evidence="1">
    <location>
        <begin position="110"/>
        <end position="132"/>
    </location>
</feature>
<feature type="transmembrane region" description="Helical" evidence="1">
    <location>
        <begin position="260"/>
        <end position="281"/>
    </location>
</feature>
<feature type="transmembrane region" description="Helical" evidence="1">
    <location>
        <begin position="138"/>
        <end position="157"/>
    </location>
</feature>
<dbReference type="AlphaFoldDB" id="A0A6A5K7Q2"/>
<dbReference type="EMBL" id="ML975341">
    <property type="protein sequence ID" value="KAF1832330.1"/>
    <property type="molecule type" value="Genomic_DNA"/>
</dbReference>